<feature type="compositionally biased region" description="Low complexity" evidence="1">
    <location>
        <begin position="105"/>
        <end position="122"/>
    </location>
</feature>
<dbReference type="Pfam" id="PF10824">
    <property type="entry name" value="T7SS_ESX_EspC"/>
    <property type="match status" value="1"/>
</dbReference>
<comment type="caution">
    <text evidence="2">The sequence shown here is derived from an EMBL/GenBank/DDBJ whole genome shotgun (WGS) entry which is preliminary data.</text>
</comment>
<name>A0ABT8HJP5_MYCAO</name>
<dbReference type="EMBL" id="JAUHTC010000085">
    <property type="protein sequence ID" value="MDN4520992.1"/>
    <property type="molecule type" value="Genomic_DNA"/>
</dbReference>
<feature type="region of interest" description="Disordered" evidence="1">
    <location>
        <begin position="173"/>
        <end position="251"/>
    </location>
</feature>
<dbReference type="RefSeq" id="WP_208673608.1">
    <property type="nucleotide sequence ID" value="NZ_CP070380.1"/>
</dbReference>
<gene>
    <name evidence="2" type="ORF">QYF68_24680</name>
</gene>
<reference evidence="2" key="1">
    <citation type="submission" date="2023-07" db="EMBL/GenBank/DDBJ databases">
        <title>Degradation of tert-butanol by M. austroafricanum TBA100.</title>
        <authorList>
            <person name="Helbich S."/>
            <person name="Vainshtein Y."/>
        </authorList>
    </citation>
    <scope>NUCLEOTIDE SEQUENCE</scope>
    <source>
        <strain evidence="2">TBA100</strain>
    </source>
</reference>
<feature type="compositionally biased region" description="Pro residues" evidence="1">
    <location>
        <begin position="226"/>
        <end position="251"/>
    </location>
</feature>
<evidence type="ECO:0000313" key="2">
    <source>
        <dbReference type="EMBL" id="MDN4520992.1"/>
    </source>
</evidence>
<keyword evidence="3" id="KW-1185">Reference proteome</keyword>
<accession>A0ABT8HJP5</accession>
<sequence length="251" mass="24147">MTEPLSVDADGVRSLGEIHNRVAAGLGSLAAASPGPAAVAGSHGTIAAAVDTALTGALGSRSGTLAGTRTAGDTISELLHQAALAYERGDHRGAEAIRTAADQMAHGPTQAGAAGAAPPAGGTPTGGGADALGQAAGQLGQLAQMGQQLGAPLAALAQLPQLLTQGLAQLAQSSSAETGSGEADIPDVGDRTPGREPDEEPTADDDEPAAEDKEPEAPSDAGAAPGTPPGPGPAPVPQAPPRPAPTRPAVG</sequence>
<feature type="compositionally biased region" description="Acidic residues" evidence="1">
    <location>
        <begin position="197"/>
        <end position="209"/>
    </location>
</feature>
<evidence type="ECO:0000256" key="1">
    <source>
        <dbReference type="SAM" id="MobiDB-lite"/>
    </source>
</evidence>
<feature type="region of interest" description="Disordered" evidence="1">
    <location>
        <begin position="104"/>
        <end position="132"/>
    </location>
</feature>
<protein>
    <submittedName>
        <fullName evidence="2">ESX-1 secretion-associated protein</fullName>
    </submittedName>
</protein>
<dbReference type="Proteomes" id="UP001172687">
    <property type="component" value="Unassembled WGS sequence"/>
</dbReference>
<proteinExistence type="predicted"/>
<evidence type="ECO:0000313" key="3">
    <source>
        <dbReference type="Proteomes" id="UP001172687"/>
    </source>
</evidence>
<organism evidence="2 3">
    <name type="scientific">Mycolicibacterium austroafricanum</name>
    <name type="common">Mycobacterium austroafricanum</name>
    <dbReference type="NCBI Taxonomy" id="39687"/>
    <lineage>
        <taxon>Bacteria</taxon>
        <taxon>Bacillati</taxon>
        <taxon>Actinomycetota</taxon>
        <taxon>Actinomycetes</taxon>
        <taxon>Mycobacteriales</taxon>
        <taxon>Mycobacteriaceae</taxon>
        <taxon>Mycolicibacterium</taxon>
    </lineage>
</organism>
<dbReference type="InterPro" id="IPR022536">
    <property type="entry name" value="EspC"/>
</dbReference>